<organism evidence="6 7">
    <name type="scientific">Ciona savignyi</name>
    <name type="common">Pacific transparent sea squirt</name>
    <dbReference type="NCBI Taxonomy" id="51511"/>
    <lineage>
        <taxon>Eukaryota</taxon>
        <taxon>Metazoa</taxon>
        <taxon>Chordata</taxon>
        <taxon>Tunicata</taxon>
        <taxon>Ascidiacea</taxon>
        <taxon>Phlebobranchia</taxon>
        <taxon>Cionidae</taxon>
        <taxon>Ciona</taxon>
    </lineage>
</organism>
<comment type="subunit">
    <text evidence="4">Homotrimer.</text>
</comment>
<dbReference type="AlphaFoldDB" id="H2YTP4"/>
<dbReference type="GO" id="GO:0005634">
    <property type="term" value="C:nucleus"/>
    <property type="evidence" value="ECO:0007669"/>
    <property type="project" value="UniProtKB-SubCell"/>
</dbReference>
<comment type="pathway">
    <text evidence="4">Amino-acid biosynthesis; L-methionine biosynthesis via salvage pathway; S-methyl-5-thio-alpha-D-ribose 1-phosphate from S-methyl-5'-thioadenosine (phosphorylase route): step 1/1.</text>
</comment>
<feature type="binding site" evidence="4">
    <location>
        <begin position="217"/>
        <end position="219"/>
    </location>
    <ligand>
        <name>substrate</name>
    </ligand>
</feature>
<dbReference type="PROSITE" id="PS01240">
    <property type="entry name" value="PNP_MTAP_2"/>
    <property type="match status" value="1"/>
</dbReference>
<feature type="binding site" evidence="4">
    <location>
        <begin position="57"/>
        <end position="58"/>
    </location>
    <ligand>
        <name>phosphate</name>
        <dbReference type="ChEBI" id="CHEBI:43474"/>
    </ligand>
</feature>
<keyword evidence="4" id="KW-0539">Nucleus</keyword>
<dbReference type="GO" id="GO:0006166">
    <property type="term" value="P:purine ribonucleoside salvage"/>
    <property type="evidence" value="ECO:0007669"/>
    <property type="project" value="UniProtKB-KW"/>
</dbReference>
<sequence length="279" mass="30452">SGDCENVKIGIIGGTGLESFELFEMNCTKTVNTPYGSPSSELICGTLHGVDCIIIARHGKVHDIMPSDINNRANLYALKEEGCTLVLATTACGSLRAEYEPTDFAILDQFIDRTTKRDSTFYDGKPGHLKGVCHISMRNPFSEKLRQLLIAACEENGVKHHKTGTAITIEGPRFSTYAESHLYRSWGGSIINMTTVPEVVLAAELGLLYASLALVTDYDCWRDDYEAVSVEHVMQTMAVNKQNALKVIATAVANASKQKWSDDILQAQKAAKNSVMGGK</sequence>
<dbReference type="InterPro" id="IPR000845">
    <property type="entry name" value="Nucleoside_phosphorylase_d"/>
</dbReference>
<evidence type="ECO:0000259" key="5">
    <source>
        <dbReference type="Pfam" id="PF01048"/>
    </source>
</evidence>
<evidence type="ECO:0000256" key="1">
    <source>
        <dbReference type="ARBA" id="ARBA00022676"/>
    </source>
</evidence>
<dbReference type="Gene3D" id="3.40.50.1580">
    <property type="entry name" value="Nucleoside phosphorylase domain"/>
    <property type="match status" value="1"/>
</dbReference>
<name>H2YTP4_CIOSA</name>
<feature type="site" description="Important for substrate specificity" evidence="4">
    <location>
        <position position="175"/>
    </location>
</feature>
<keyword evidence="3 4" id="KW-0660">Purine salvage</keyword>
<dbReference type="GO" id="GO:0017061">
    <property type="term" value="F:S-methyl-5-thioadenosine phosphorylase activity"/>
    <property type="evidence" value="ECO:0007669"/>
    <property type="project" value="UniProtKB-UniRule"/>
</dbReference>
<keyword evidence="1 4" id="KW-0328">Glycosyltransferase</keyword>
<dbReference type="EC" id="2.4.2.28" evidence="4"/>
<reference evidence="6" key="3">
    <citation type="submission" date="2025-09" db="UniProtKB">
        <authorList>
            <consortium name="Ensembl"/>
        </authorList>
    </citation>
    <scope>IDENTIFICATION</scope>
</reference>
<dbReference type="InterPro" id="IPR018099">
    <property type="entry name" value="Purine_phosphorylase-2_CS"/>
</dbReference>
<dbReference type="CDD" id="cd09010">
    <property type="entry name" value="MTAP_SsMTAPII_like_MTIP"/>
    <property type="match status" value="1"/>
</dbReference>
<proteinExistence type="inferred from homology"/>
<dbReference type="GO" id="GO:0019509">
    <property type="term" value="P:L-methionine salvage from methylthioadenosine"/>
    <property type="evidence" value="ECO:0007669"/>
    <property type="project" value="UniProtKB-UniRule"/>
</dbReference>
<dbReference type="Ensembl" id="ENSCSAVT00000008814.1">
    <property type="protein sequence ID" value="ENSCSAVP00000008704.1"/>
    <property type="gene ID" value="ENSCSAVG00000005170.1"/>
</dbReference>
<dbReference type="NCBIfam" id="TIGR01694">
    <property type="entry name" value="MTAP"/>
    <property type="match status" value="1"/>
</dbReference>
<dbReference type="InterPro" id="IPR035994">
    <property type="entry name" value="Nucleoside_phosphorylase_sf"/>
</dbReference>
<dbReference type="Proteomes" id="UP000007875">
    <property type="component" value="Unassembled WGS sequence"/>
</dbReference>
<evidence type="ECO:0000313" key="6">
    <source>
        <dbReference type="Ensembl" id="ENSCSAVP00000008704.1"/>
    </source>
</evidence>
<keyword evidence="2 4" id="KW-0808">Transferase</keyword>
<feature type="binding site" evidence="4">
    <location>
        <position position="193"/>
    </location>
    <ligand>
        <name>substrate</name>
    </ligand>
</feature>
<accession>H2YTP4</accession>
<comment type="function">
    <text evidence="4">Catalyzes the reversible phosphorylation of S-methyl-5'-thioadenosine (MTA) to adenine and 5-methylthioribose-1-phosphate. Involved in the breakdown of MTA, a major by-product of polyamine biosynthesis. Responsible for the first step in the methionine salvage pathway after MTA has been generated from S-adenosylmethionine. Has broad substrate specificity with 6-aminopurine nucleosides as preferred substrates.</text>
</comment>
<dbReference type="HOGENOM" id="CLU_054456_0_0_1"/>
<feature type="domain" description="Nucleoside phosphorylase" evidence="5">
    <location>
        <begin position="8"/>
        <end position="252"/>
    </location>
</feature>
<feature type="binding site" evidence="4">
    <location>
        <position position="15"/>
    </location>
    <ligand>
        <name>phosphate</name>
        <dbReference type="ChEBI" id="CHEBI:43474"/>
    </ligand>
</feature>
<dbReference type="PANTHER" id="PTHR42679:SF2">
    <property type="entry name" value="S-METHYL-5'-THIOADENOSINE PHOSPHORYLASE"/>
    <property type="match status" value="1"/>
</dbReference>
<dbReference type="InterPro" id="IPR010044">
    <property type="entry name" value="MTAP"/>
</dbReference>
<dbReference type="HAMAP" id="MF_01963">
    <property type="entry name" value="MTAP"/>
    <property type="match status" value="1"/>
</dbReference>
<dbReference type="Pfam" id="PF01048">
    <property type="entry name" value="PNP_UDP_1"/>
    <property type="match status" value="1"/>
</dbReference>
<evidence type="ECO:0000256" key="3">
    <source>
        <dbReference type="ARBA" id="ARBA00022726"/>
    </source>
</evidence>
<keyword evidence="4" id="KW-0963">Cytoplasm</keyword>
<keyword evidence="7" id="KW-1185">Reference proteome</keyword>
<feature type="site" description="Important for substrate specificity" evidence="4">
    <location>
        <position position="230"/>
    </location>
</feature>
<protein>
    <recommendedName>
        <fullName evidence="4">S-methyl-5'-thioadenosine phosphorylase</fullName>
        <ecNumber evidence="4">2.4.2.28</ecNumber>
    </recommendedName>
    <alternativeName>
        <fullName evidence="4">5'-methylthioadenosine phosphorylase</fullName>
        <shortName evidence="4">MTA phosphorylase</shortName>
        <shortName evidence="4">MTAP</shortName>
        <shortName evidence="4">MTAPase</shortName>
    </alternativeName>
</protein>
<evidence type="ECO:0000256" key="4">
    <source>
        <dbReference type="HAMAP-Rule" id="MF_03155"/>
    </source>
</evidence>
<comment type="subcellular location">
    <subcellularLocation>
        <location evidence="4">Cytoplasm</location>
    </subcellularLocation>
    <subcellularLocation>
        <location evidence="4">Nucleus</location>
    </subcellularLocation>
</comment>
<evidence type="ECO:0000256" key="2">
    <source>
        <dbReference type="ARBA" id="ARBA00022679"/>
    </source>
</evidence>
<dbReference type="GO" id="GO:0005829">
    <property type="term" value="C:cytosol"/>
    <property type="evidence" value="ECO:0007669"/>
    <property type="project" value="TreeGrafter"/>
</dbReference>
<comment type="catalytic activity">
    <reaction evidence="4">
        <text>S-methyl-5'-thioadenosine + phosphate = 5-(methylsulfanyl)-alpha-D-ribose 1-phosphate + adenine</text>
        <dbReference type="Rhea" id="RHEA:11852"/>
        <dbReference type="ChEBI" id="CHEBI:16708"/>
        <dbReference type="ChEBI" id="CHEBI:17509"/>
        <dbReference type="ChEBI" id="CHEBI:43474"/>
        <dbReference type="ChEBI" id="CHEBI:58533"/>
        <dbReference type="EC" id="2.4.2.28"/>
    </reaction>
</comment>
<dbReference type="SUPFAM" id="SSF53167">
    <property type="entry name" value="Purine and uridine phosphorylases"/>
    <property type="match status" value="1"/>
</dbReference>
<reference evidence="6" key="2">
    <citation type="submission" date="2025-08" db="UniProtKB">
        <authorList>
            <consortium name="Ensembl"/>
        </authorList>
    </citation>
    <scope>IDENTIFICATION</scope>
</reference>
<comment type="similarity">
    <text evidence="4">Belongs to the PNP/MTAP phosphorylase family. MTAP subfamily.</text>
</comment>
<feature type="binding site" evidence="4">
    <location>
        <position position="194"/>
    </location>
    <ligand>
        <name>phosphate</name>
        <dbReference type="ChEBI" id="CHEBI:43474"/>
    </ligand>
</feature>
<evidence type="ECO:0000313" key="7">
    <source>
        <dbReference type="Proteomes" id="UP000007875"/>
    </source>
</evidence>
<reference evidence="7" key="1">
    <citation type="submission" date="2003-08" db="EMBL/GenBank/DDBJ databases">
        <authorList>
            <person name="Birren B."/>
            <person name="Nusbaum C."/>
            <person name="Abebe A."/>
            <person name="Abouelleil A."/>
            <person name="Adekoya E."/>
            <person name="Ait-zahra M."/>
            <person name="Allen N."/>
            <person name="Allen T."/>
            <person name="An P."/>
            <person name="Anderson M."/>
            <person name="Anderson S."/>
            <person name="Arachchi H."/>
            <person name="Armbruster J."/>
            <person name="Bachantsang P."/>
            <person name="Baldwin J."/>
            <person name="Barry A."/>
            <person name="Bayul T."/>
            <person name="Blitshsteyn B."/>
            <person name="Bloom T."/>
            <person name="Blye J."/>
            <person name="Boguslavskiy L."/>
            <person name="Borowsky M."/>
            <person name="Boukhgalter B."/>
            <person name="Brunache A."/>
            <person name="Butler J."/>
            <person name="Calixte N."/>
            <person name="Calvo S."/>
            <person name="Camarata J."/>
            <person name="Campo K."/>
            <person name="Chang J."/>
            <person name="Cheshatsang Y."/>
            <person name="Citroen M."/>
            <person name="Collymore A."/>
            <person name="Considine T."/>
            <person name="Cook A."/>
            <person name="Cooke P."/>
            <person name="Corum B."/>
            <person name="Cuomo C."/>
            <person name="David R."/>
            <person name="Dawoe T."/>
            <person name="Degray S."/>
            <person name="Dodge S."/>
            <person name="Dooley K."/>
            <person name="Dorje P."/>
            <person name="Dorjee K."/>
            <person name="Dorris L."/>
            <person name="Duffey N."/>
            <person name="Dupes A."/>
            <person name="Elkins T."/>
            <person name="Engels R."/>
            <person name="Erickson J."/>
            <person name="Farina A."/>
            <person name="Faro S."/>
            <person name="Ferreira P."/>
            <person name="Fischer H."/>
            <person name="Fitzgerald M."/>
            <person name="Foley K."/>
            <person name="Gage D."/>
            <person name="Galagan J."/>
            <person name="Gearin G."/>
            <person name="Gnerre S."/>
            <person name="Gnirke A."/>
            <person name="Goyette A."/>
            <person name="Graham J."/>
            <person name="Grandbois E."/>
            <person name="Gyaltsen K."/>
            <person name="Hafez N."/>
            <person name="Hagopian D."/>
            <person name="Hagos B."/>
            <person name="Hall J."/>
            <person name="Hatcher B."/>
            <person name="Heller A."/>
            <person name="Higgins H."/>
            <person name="Honan T."/>
            <person name="Horn A."/>
            <person name="Houde N."/>
            <person name="Hughes L."/>
            <person name="Hulme W."/>
            <person name="Husby E."/>
            <person name="Iliev I."/>
            <person name="Jaffe D."/>
            <person name="Jones C."/>
            <person name="Kamal M."/>
            <person name="Kamat A."/>
            <person name="Kamvysselis M."/>
            <person name="Karlsson E."/>
            <person name="Kells C."/>
            <person name="Kieu A."/>
            <person name="Kisner P."/>
            <person name="Kodira C."/>
            <person name="Kulbokas E."/>
            <person name="Labutti K."/>
            <person name="Lama D."/>
            <person name="Landers T."/>
            <person name="Leger J."/>
            <person name="Levine S."/>
            <person name="Lewis D."/>
            <person name="Lewis T."/>
            <person name="Lindblad-toh K."/>
            <person name="Liu X."/>
            <person name="Lokyitsang T."/>
            <person name="Lokyitsang Y."/>
            <person name="Lucien O."/>
            <person name="Lui A."/>
            <person name="Ma L.J."/>
            <person name="Mabbitt R."/>
            <person name="Macdonald J."/>
            <person name="Maclean C."/>
            <person name="Major J."/>
            <person name="Manning J."/>
            <person name="Marabella R."/>
            <person name="Maru K."/>
            <person name="Matthews C."/>
            <person name="Mauceli E."/>
            <person name="Mccarthy M."/>
            <person name="Mcdonough S."/>
            <person name="Mcghee T."/>
            <person name="Meldrim J."/>
            <person name="Meneus L."/>
            <person name="Mesirov J."/>
            <person name="Mihalev A."/>
            <person name="Mihova T."/>
            <person name="Mikkelsen T."/>
            <person name="Mlenga V."/>
            <person name="Moru K."/>
            <person name="Mozes J."/>
            <person name="Mulrain L."/>
            <person name="Munson G."/>
            <person name="Naylor J."/>
            <person name="Newes C."/>
            <person name="Nguyen C."/>
            <person name="Nguyen N."/>
            <person name="Nguyen T."/>
            <person name="Nicol R."/>
            <person name="Nielsen C."/>
            <person name="Nizzari M."/>
            <person name="Norbu C."/>
            <person name="Norbu N."/>
            <person name="O'donnell P."/>
            <person name="Okoawo O."/>
            <person name="O'leary S."/>
            <person name="Omotosho B."/>
            <person name="O'neill K."/>
            <person name="Osman S."/>
            <person name="Parker S."/>
            <person name="Perrin D."/>
            <person name="Phunkhang P."/>
            <person name="Piqani B."/>
            <person name="Purcell S."/>
            <person name="Rachupka T."/>
            <person name="Ramasamy U."/>
            <person name="Rameau R."/>
            <person name="Ray V."/>
            <person name="Raymond C."/>
            <person name="Retta R."/>
            <person name="Richardson S."/>
            <person name="Rise C."/>
            <person name="Rodriguez J."/>
            <person name="Rogers J."/>
            <person name="Rogov P."/>
            <person name="Rutman M."/>
            <person name="Schupbach R."/>
            <person name="Seaman C."/>
            <person name="Settipalli S."/>
            <person name="Sharpe T."/>
            <person name="Sheridan J."/>
            <person name="Sherpa N."/>
            <person name="Shi J."/>
            <person name="Smirnov S."/>
            <person name="Smith C."/>
            <person name="Sougnez C."/>
            <person name="Spencer B."/>
            <person name="Stalker J."/>
            <person name="Stange-thomann N."/>
            <person name="Stavropoulos S."/>
            <person name="Stetson K."/>
            <person name="Stone C."/>
            <person name="Stone S."/>
            <person name="Stubbs M."/>
            <person name="Talamas J."/>
            <person name="Tchuinga P."/>
            <person name="Tenzing P."/>
            <person name="Tesfaye S."/>
            <person name="Theodore J."/>
            <person name="Thoulutsang Y."/>
            <person name="Topham K."/>
            <person name="Towey S."/>
            <person name="Tsamla T."/>
            <person name="Tsomo N."/>
            <person name="Vallee D."/>
            <person name="Vassiliev H."/>
            <person name="Venkataraman V."/>
            <person name="Vinson J."/>
            <person name="Vo A."/>
            <person name="Wade C."/>
            <person name="Wang S."/>
            <person name="Wangchuk T."/>
            <person name="Wangdi T."/>
            <person name="Whittaker C."/>
            <person name="Wilkinson J."/>
            <person name="Wu Y."/>
            <person name="Wyman D."/>
            <person name="Yadav S."/>
            <person name="Yang S."/>
            <person name="Yang X."/>
            <person name="Yeager S."/>
            <person name="Yee E."/>
            <person name="Young G."/>
            <person name="Zainoun J."/>
            <person name="Zembeck L."/>
            <person name="Zimmer A."/>
            <person name="Zody M."/>
            <person name="Lander E."/>
        </authorList>
    </citation>
    <scope>NUCLEOTIDE SEQUENCE [LARGE SCALE GENOMIC DNA]</scope>
</reference>
<dbReference type="UniPathway" id="UPA00904">
    <property type="reaction ID" value="UER00873"/>
</dbReference>
<feature type="binding site" evidence="4">
    <location>
        <begin position="90"/>
        <end position="91"/>
    </location>
    <ligand>
        <name>phosphate</name>
        <dbReference type="ChEBI" id="CHEBI:43474"/>
    </ligand>
</feature>
<dbReference type="GeneTree" id="ENSGT00950000182991"/>
<dbReference type="PANTHER" id="PTHR42679">
    <property type="entry name" value="S-METHYL-5'-THIOADENOSINE PHOSPHORYLASE"/>
    <property type="match status" value="1"/>
</dbReference>